<dbReference type="EMBL" id="GBXM01046621">
    <property type="protein sequence ID" value="JAH61956.1"/>
    <property type="molecule type" value="Transcribed_RNA"/>
</dbReference>
<reference evidence="1" key="2">
    <citation type="journal article" date="2015" name="Fish Shellfish Immunol.">
        <title>Early steps in the European eel (Anguilla anguilla)-Vibrio vulnificus interaction in the gills: Role of the RtxA13 toxin.</title>
        <authorList>
            <person name="Callol A."/>
            <person name="Pajuelo D."/>
            <person name="Ebbesson L."/>
            <person name="Teles M."/>
            <person name="MacKenzie S."/>
            <person name="Amaro C."/>
        </authorList>
    </citation>
    <scope>NUCLEOTIDE SEQUENCE</scope>
</reference>
<name>A0A0E9U7Y5_ANGAN</name>
<sequence>MTPTLNYIKREWAFFLEINDSPEIAPSLLWETGKAVLRGKIISYSTHKKKKTTNRKRT</sequence>
<accession>A0A0E9U7Y5</accession>
<evidence type="ECO:0000313" key="1">
    <source>
        <dbReference type="EMBL" id="JAH61956.1"/>
    </source>
</evidence>
<reference evidence="1" key="1">
    <citation type="submission" date="2014-11" db="EMBL/GenBank/DDBJ databases">
        <authorList>
            <person name="Amaro Gonzalez C."/>
        </authorList>
    </citation>
    <scope>NUCLEOTIDE SEQUENCE</scope>
</reference>
<organism evidence="1">
    <name type="scientific">Anguilla anguilla</name>
    <name type="common">European freshwater eel</name>
    <name type="synonym">Muraena anguilla</name>
    <dbReference type="NCBI Taxonomy" id="7936"/>
    <lineage>
        <taxon>Eukaryota</taxon>
        <taxon>Metazoa</taxon>
        <taxon>Chordata</taxon>
        <taxon>Craniata</taxon>
        <taxon>Vertebrata</taxon>
        <taxon>Euteleostomi</taxon>
        <taxon>Actinopterygii</taxon>
        <taxon>Neopterygii</taxon>
        <taxon>Teleostei</taxon>
        <taxon>Anguilliformes</taxon>
        <taxon>Anguillidae</taxon>
        <taxon>Anguilla</taxon>
    </lineage>
</organism>
<protein>
    <submittedName>
        <fullName evidence="1">Uncharacterized protein</fullName>
    </submittedName>
</protein>
<proteinExistence type="predicted"/>
<dbReference type="AlphaFoldDB" id="A0A0E9U7Y5"/>